<evidence type="ECO:0000256" key="3">
    <source>
        <dbReference type="RuleBase" id="RU003719"/>
    </source>
</evidence>
<comment type="similarity">
    <text evidence="1 3">Belongs to the D-isomer specific 2-hydroxyacid dehydrogenase family.</text>
</comment>
<name>A0A517NZ79_9BACT</name>
<dbReference type="Pfam" id="PF00389">
    <property type="entry name" value="2-Hacid_dh"/>
    <property type="match status" value="1"/>
</dbReference>
<dbReference type="FunFam" id="3.40.50.720:FF:000462">
    <property type="entry name" value="Glyoxylate reductase (NADP+)"/>
    <property type="match status" value="1"/>
</dbReference>
<feature type="domain" description="D-isomer specific 2-hydroxyacid dehydrogenase NAD-binding" evidence="5">
    <location>
        <begin position="111"/>
        <end position="289"/>
    </location>
</feature>
<dbReference type="AlphaFoldDB" id="A0A517NZ79"/>
<dbReference type="GO" id="GO:0030267">
    <property type="term" value="F:glyoxylate reductase (NADPH) activity"/>
    <property type="evidence" value="ECO:0007669"/>
    <property type="project" value="TreeGrafter"/>
</dbReference>
<dbReference type="OrthoDB" id="277029at2"/>
<evidence type="ECO:0000259" key="4">
    <source>
        <dbReference type="Pfam" id="PF00389"/>
    </source>
</evidence>
<reference evidence="6 7" key="1">
    <citation type="submission" date="2019-02" db="EMBL/GenBank/DDBJ databases">
        <title>Deep-cultivation of Planctomycetes and their phenomic and genomic characterization uncovers novel biology.</title>
        <authorList>
            <person name="Wiegand S."/>
            <person name="Jogler M."/>
            <person name="Boedeker C."/>
            <person name="Pinto D."/>
            <person name="Vollmers J."/>
            <person name="Rivas-Marin E."/>
            <person name="Kohn T."/>
            <person name="Peeters S.H."/>
            <person name="Heuer A."/>
            <person name="Rast P."/>
            <person name="Oberbeckmann S."/>
            <person name="Bunk B."/>
            <person name="Jeske O."/>
            <person name="Meyerdierks A."/>
            <person name="Storesund J.E."/>
            <person name="Kallscheuer N."/>
            <person name="Luecker S."/>
            <person name="Lage O.M."/>
            <person name="Pohl T."/>
            <person name="Merkel B.J."/>
            <person name="Hornburger P."/>
            <person name="Mueller R.-W."/>
            <person name="Bruemmer F."/>
            <person name="Labrenz M."/>
            <person name="Spormann A.M."/>
            <person name="Op den Camp H."/>
            <person name="Overmann J."/>
            <person name="Amann R."/>
            <person name="Jetten M.S.M."/>
            <person name="Mascher T."/>
            <person name="Medema M.H."/>
            <person name="Devos D.P."/>
            <person name="Kaster A.-K."/>
            <person name="Ovreas L."/>
            <person name="Rohde M."/>
            <person name="Galperin M.Y."/>
            <person name="Jogler C."/>
        </authorList>
    </citation>
    <scope>NUCLEOTIDE SEQUENCE [LARGE SCALE GENOMIC DNA]</scope>
    <source>
        <strain evidence="6 7">K23_9</strain>
    </source>
</reference>
<dbReference type="InterPro" id="IPR036291">
    <property type="entry name" value="NAD(P)-bd_dom_sf"/>
</dbReference>
<dbReference type="InterPro" id="IPR050223">
    <property type="entry name" value="D-isomer_2-hydroxyacid_DH"/>
</dbReference>
<dbReference type="EC" id="1.1.1.-" evidence="6"/>
<evidence type="ECO:0000256" key="2">
    <source>
        <dbReference type="ARBA" id="ARBA00023002"/>
    </source>
</evidence>
<sequence length="326" mass="35431">MTVKPRIFLTRQLPSACMQALSDHTHLTMNPDDRCLTKQEIIDAVRDVDGLLCLLTDTIDVDVLDANPNLKVVANYAVGFNNVDVPAATERKIPVTNTPGVLTETTADMAFALLMAAGRRVAEGDRFVRTKAWGGWGPLQFLGADITGATLGLIGLGRIGKAMVRRAKGFDMNVVYWNRTRLSQEEEQQLGVTYGSMNEVLGQSDFVSLHVSLSEQTWHLIGSEQLKRMKPTASIINTARGPVIDEKALVHALQTGAITSAGLDVFENEPQLEPELYLLDNVVVAPHLGSATIGTRTKMGDIAIENCLAACRGDRPPNIVNPEIFA</sequence>
<feature type="domain" description="D-isomer specific 2-hydroxyacid dehydrogenase catalytic" evidence="4">
    <location>
        <begin position="8"/>
        <end position="321"/>
    </location>
</feature>
<dbReference type="GO" id="GO:0016618">
    <property type="term" value="F:hydroxypyruvate reductase [NAD(P)H] activity"/>
    <property type="evidence" value="ECO:0007669"/>
    <property type="project" value="TreeGrafter"/>
</dbReference>
<dbReference type="PANTHER" id="PTHR10996:SF283">
    <property type="entry name" value="GLYOXYLATE_HYDROXYPYRUVATE REDUCTASE B"/>
    <property type="match status" value="1"/>
</dbReference>
<gene>
    <name evidence="6" type="ORF">K239x_44440</name>
</gene>
<accession>A0A517NZ79</accession>
<organism evidence="6 7">
    <name type="scientific">Stieleria marina</name>
    <dbReference type="NCBI Taxonomy" id="1930275"/>
    <lineage>
        <taxon>Bacteria</taxon>
        <taxon>Pseudomonadati</taxon>
        <taxon>Planctomycetota</taxon>
        <taxon>Planctomycetia</taxon>
        <taxon>Pirellulales</taxon>
        <taxon>Pirellulaceae</taxon>
        <taxon>Stieleria</taxon>
    </lineage>
</organism>
<dbReference type="CDD" id="cd05301">
    <property type="entry name" value="GDH"/>
    <property type="match status" value="1"/>
</dbReference>
<dbReference type="RefSeq" id="WP_145420310.1">
    <property type="nucleotide sequence ID" value="NZ_CP036526.1"/>
</dbReference>
<evidence type="ECO:0000256" key="1">
    <source>
        <dbReference type="ARBA" id="ARBA00005854"/>
    </source>
</evidence>
<dbReference type="Gene3D" id="3.40.50.720">
    <property type="entry name" value="NAD(P)-binding Rossmann-like Domain"/>
    <property type="match status" value="2"/>
</dbReference>
<evidence type="ECO:0000313" key="7">
    <source>
        <dbReference type="Proteomes" id="UP000319817"/>
    </source>
</evidence>
<protein>
    <submittedName>
        <fullName evidence="6">2-hydroxyacid dehydrogenase</fullName>
        <ecNumber evidence="6">1.1.1.-</ecNumber>
    </submittedName>
</protein>
<dbReference type="EMBL" id="CP036526">
    <property type="protein sequence ID" value="QDT12434.1"/>
    <property type="molecule type" value="Genomic_DNA"/>
</dbReference>
<proteinExistence type="inferred from homology"/>
<dbReference type="InterPro" id="IPR006140">
    <property type="entry name" value="D-isomer_DH_NAD-bd"/>
</dbReference>
<dbReference type="GO" id="GO:0051287">
    <property type="term" value="F:NAD binding"/>
    <property type="evidence" value="ECO:0007669"/>
    <property type="project" value="InterPro"/>
</dbReference>
<keyword evidence="2 3" id="KW-0560">Oxidoreductase</keyword>
<dbReference type="GO" id="GO:0005829">
    <property type="term" value="C:cytosol"/>
    <property type="evidence" value="ECO:0007669"/>
    <property type="project" value="TreeGrafter"/>
</dbReference>
<evidence type="ECO:0000313" key="6">
    <source>
        <dbReference type="EMBL" id="QDT12434.1"/>
    </source>
</evidence>
<evidence type="ECO:0000259" key="5">
    <source>
        <dbReference type="Pfam" id="PF02826"/>
    </source>
</evidence>
<dbReference type="SUPFAM" id="SSF51735">
    <property type="entry name" value="NAD(P)-binding Rossmann-fold domains"/>
    <property type="match status" value="1"/>
</dbReference>
<dbReference type="InterPro" id="IPR006139">
    <property type="entry name" value="D-isomer_2_OHA_DH_cat_dom"/>
</dbReference>
<keyword evidence="7" id="KW-1185">Reference proteome</keyword>
<dbReference type="SUPFAM" id="SSF52283">
    <property type="entry name" value="Formate/glycerate dehydrogenase catalytic domain-like"/>
    <property type="match status" value="1"/>
</dbReference>
<dbReference type="Proteomes" id="UP000319817">
    <property type="component" value="Chromosome"/>
</dbReference>
<dbReference type="PANTHER" id="PTHR10996">
    <property type="entry name" value="2-HYDROXYACID DEHYDROGENASE-RELATED"/>
    <property type="match status" value="1"/>
</dbReference>
<dbReference type="Pfam" id="PF02826">
    <property type="entry name" value="2-Hacid_dh_C"/>
    <property type="match status" value="1"/>
</dbReference>